<name>A0AAD1UDG6_EUPCR</name>
<dbReference type="PANTHER" id="PTHR31398:SF0">
    <property type="entry name" value="MEIOTIC NUCLEAR DIVISION PROTEIN 1 HOMOLOG"/>
    <property type="match status" value="1"/>
</dbReference>
<proteinExistence type="predicted"/>
<dbReference type="EMBL" id="CAMPGE010004328">
    <property type="protein sequence ID" value="CAI2363173.1"/>
    <property type="molecule type" value="Genomic_DNA"/>
</dbReference>
<keyword evidence="4" id="KW-1185">Reference proteome</keyword>
<gene>
    <name evidence="3" type="ORF">ECRASSUSDP1_LOCUS4503</name>
</gene>
<keyword evidence="2" id="KW-0472">Membrane</keyword>
<dbReference type="GO" id="GO:0007131">
    <property type="term" value="P:reciprocal meiotic recombination"/>
    <property type="evidence" value="ECO:0007669"/>
    <property type="project" value="TreeGrafter"/>
</dbReference>
<dbReference type="Proteomes" id="UP001295684">
    <property type="component" value="Unassembled WGS sequence"/>
</dbReference>
<organism evidence="3 4">
    <name type="scientific">Euplotes crassus</name>
    <dbReference type="NCBI Taxonomy" id="5936"/>
    <lineage>
        <taxon>Eukaryota</taxon>
        <taxon>Sar</taxon>
        <taxon>Alveolata</taxon>
        <taxon>Ciliophora</taxon>
        <taxon>Intramacronucleata</taxon>
        <taxon>Spirotrichea</taxon>
        <taxon>Hypotrichia</taxon>
        <taxon>Euplotida</taxon>
        <taxon>Euplotidae</taxon>
        <taxon>Moneuplotes</taxon>
    </lineage>
</organism>
<dbReference type="AlphaFoldDB" id="A0AAD1UDG6"/>
<sequence>MEDYRLKFFKWTYEKVKNIDMFKQTVNLTYKGKYHFSNCVGALCTLGVLLALLVYAIVLFRAMFKRTNVSWNHNSVYVNLAEDQSDLEWAADDPEFKMYWMGLHKELMPEGYEPEQLGVSEVYSLSTNYERDDGIFEHNRTTFDNFSCDNSFPVLQDKSYSYHQVTPVCPQLAGQKVQGRVGLGKNHKELNFGLMPCIQSSTNLCVPQNQMEPLLSGSSISVHLMNRYVDLNDIDNPIKRFYDDEIELVFKQNKHVLVDLKLRQHEVILEDSLLPTFSDPDPIYFNSIEDYKYSEEEIDDPGYFYGKVQIRIRKDSQVEQHRRKVLNFLEVTGILGGLFEVFEIGVGVLIGLYSSFIFKRSLYKDISKYEQKFEAMEKCIAKLENKIQQNNQNTQSKDLNQAMRMNESNNKSQHFFSNLKRKQESKIEEIENLEEAKEQVNYEESKELNMEPENVEESKLRSAPLKVPKFGLFAQTESNHETIEERKKTLLGSLLSKATKSDTEVEKMKESLDCLNIVYMIKVLRRQTQYLLFKDSDYQSHLKSHPELDFHCSTPLAHFQPGAIIDLCKAKSQRIQPYRTEL</sequence>
<comment type="caution">
    <text evidence="3">The sequence shown here is derived from an EMBL/GenBank/DDBJ whole genome shotgun (WGS) entry which is preliminary data.</text>
</comment>
<dbReference type="GO" id="GO:0005634">
    <property type="term" value="C:nucleus"/>
    <property type="evidence" value="ECO:0007669"/>
    <property type="project" value="TreeGrafter"/>
</dbReference>
<reference evidence="3" key="1">
    <citation type="submission" date="2023-07" db="EMBL/GenBank/DDBJ databases">
        <authorList>
            <consortium name="AG Swart"/>
            <person name="Singh M."/>
            <person name="Singh A."/>
            <person name="Seah K."/>
            <person name="Emmerich C."/>
        </authorList>
    </citation>
    <scope>NUCLEOTIDE SEQUENCE</scope>
    <source>
        <strain evidence="3">DP1</strain>
    </source>
</reference>
<keyword evidence="2" id="KW-0812">Transmembrane</keyword>
<feature type="transmembrane region" description="Helical" evidence="2">
    <location>
        <begin position="40"/>
        <end position="60"/>
    </location>
</feature>
<evidence type="ECO:0000256" key="2">
    <source>
        <dbReference type="SAM" id="Phobius"/>
    </source>
</evidence>
<accession>A0AAD1UDG6</accession>
<evidence type="ECO:0000313" key="4">
    <source>
        <dbReference type="Proteomes" id="UP001295684"/>
    </source>
</evidence>
<protein>
    <submittedName>
        <fullName evidence="3">Uncharacterized protein</fullName>
    </submittedName>
</protein>
<evidence type="ECO:0000313" key="3">
    <source>
        <dbReference type="EMBL" id="CAI2363173.1"/>
    </source>
</evidence>
<dbReference type="PANTHER" id="PTHR31398">
    <property type="entry name" value="MEIOTIC NUCLEAR DIVISION PROTEIN 1 HOMOLOG"/>
    <property type="match status" value="1"/>
</dbReference>
<feature type="region of interest" description="Disordered" evidence="1">
    <location>
        <begin position="441"/>
        <end position="461"/>
    </location>
</feature>
<keyword evidence="2" id="KW-1133">Transmembrane helix</keyword>
<evidence type="ECO:0000256" key="1">
    <source>
        <dbReference type="SAM" id="MobiDB-lite"/>
    </source>
</evidence>